<dbReference type="InterPro" id="IPR053030">
    <property type="entry name" value="Ribosomal_biogenesis_FAF1-like"/>
</dbReference>
<dbReference type="PANTHER" id="PTHR28096">
    <property type="entry name" value="PROTEIN FAF1"/>
    <property type="match status" value="1"/>
</dbReference>
<evidence type="ECO:0000313" key="2">
    <source>
        <dbReference type="EMBL" id="RKO91951.1"/>
    </source>
</evidence>
<evidence type="ECO:0000313" key="3">
    <source>
        <dbReference type="Proteomes" id="UP000269721"/>
    </source>
</evidence>
<sequence>MSLKMGLKTAVAPSKDALRSTKKNCSVHKSESASTTSSGPSPTDAEAESWAAARLEAAMMRRLGLSDDQEVAPAKKRKRAEGEKDTRKRKGAKPNVADGWEEAEVLMVGHSFEDLRSDDDDDDEGEGEEVEEEAEGWGGDSDSEEEGSDSEEDGLSEEEESGGSQNVAIEAGPKVVVFNDTSVRKEGRGSKIEWKSFMSSNINKISTVAATSKGISKEDAAQDAEDDQHDRDLMDLLKATKLVEQFTASELTGKDRIKYQQQKLIELGGMPGKAAKAPLPIRLGMSKKGNERAVKRLQEAKDMGMYHSSLKTQILGDVAKKQAAQKAKRRKDGGGKGIDGGFGVFKDGTLHVAKRDIEAVGKGPKKIRSTSRISMGGPRSKPTKKAKGGKGSKGKSKGKARPSW</sequence>
<dbReference type="AlphaFoldDB" id="A0A4P9WGK5"/>
<gene>
    <name evidence="2" type="ORF">BDK51DRAFT_25749</name>
</gene>
<dbReference type="GO" id="GO:0005730">
    <property type="term" value="C:nucleolus"/>
    <property type="evidence" value="ECO:0007669"/>
    <property type="project" value="TreeGrafter"/>
</dbReference>
<dbReference type="InterPro" id="IPR027973">
    <property type="entry name" value="FSAF1-like"/>
</dbReference>
<feature type="compositionally biased region" description="Acidic residues" evidence="1">
    <location>
        <begin position="116"/>
        <end position="161"/>
    </location>
</feature>
<dbReference type="GO" id="GO:0000462">
    <property type="term" value="P:maturation of SSU-rRNA from tricistronic rRNA transcript (SSU-rRNA, 5.8S rRNA, LSU-rRNA)"/>
    <property type="evidence" value="ECO:0007669"/>
    <property type="project" value="TreeGrafter"/>
</dbReference>
<name>A0A4P9WGK5_9FUNG</name>
<dbReference type="EMBL" id="KZ994830">
    <property type="protein sequence ID" value="RKO91951.1"/>
    <property type="molecule type" value="Genomic_DNA"/>
</dbReference>
<feature type="compositionally biased region" description="Low complexity" evidence="1">
    <location>
        <begin position="32"/>
        <end position="49"/>
    </location>
</feature>
<feature type="region of interest" description="Disordered" evidence="1">
    <location>
        <begin position="61"/>
        <end position="186"/>
    </location>
</feature>
<protein>
    <submittedName>
        <fullName evidence="2">Uncharacterized protein</fullName>
    </submittedName>
</protein>
<accession>A0A4P9WGK5</accession>
<dbReference type="Pfam" id="PF15375">
    <property type="entry name" value="FSAF1"/>
    <property type="match status" value="1"/>
</dbReference>
<proteinExistence type="predicted"/>
<feature type="compositionally biased region" description="Basic residues" evidence="1">
    <location>
        <begin position="381"/>
        <end position="404"/>
    </location>
</feature>
<dbReference type="Proteomes" id="UP000269721">
    <property type="component" value="Unassembled WGS sequence"/>
</dbReference>
<evidence type="ECO:0000256" key="1">
    <source>
        <dbReference type="SAM" id="MobiDB-lite"/>
    </source>
</evidence>
<reference evidence="3" key="1">
    <citation type="journal article" date="2018" name="Nat. Microbiol.">
        <title>Leveraging single-cell genomics to expand the fungal tree of life.</title>
        <authorList>
            <person name="Ahrendt S.R."/>
            <person name="Quandt C.A."/>
            <person name="Ciobanu D."/>
            <person name="Clum A."/>
            <person name="Salamov A."/>
            <person name="Andreopoulos B."/>
            <person name="Cheng J.F."/>
            <person name="Woyke T."/>
            <person name="Pelin A."/>
            <person name="Henrissat B."/>
            <person name="Reynolds N.K."/>
            <person name="Benny G.L."/>
            <person name="Smith M.E."/>
            <person name="James T.Y."/>
            <person name="Grigoriev I.V."/>
        </authorList>
    </citation>
    <scope>NUCLEOTIDE SEQUENCE [LARGE SCALE GENOMIC DNA]</scope>
</reference>
<dbReference type="PANTHER" id="PTHR28096:SF1">
    <property type="entry name" value="PROTEIN FAF1"/>
    <property type="match status" value="1"/>
</dbReference>
<feature type="region of interest" description="Disordered" evidence="1">
    <location>
        <begin position="321"/>
        <end position="404"/>
    </location>
</feature>
<organism evidence="2 3">
    <name type="scientific">Blyttiomyces helicus</name>
    <dbReference type="NCBI Taxonomy" id="388810"/>
    <lineage>
        <taxon>Eukaryota</taxon>
        <taxon>Fungi</taxon>
        <taxon>Fungi incertae sedis</taxon>
        <taxon>Chytridiomycota</taxon>
        <taxon>Chytridiomycota incertae sedis</taxon>
        <taxon>Chytridiomycetes</taxon>
        <taxon>Chytridiomycetes incertae sedis</taxon>
        <taxon>Blyttiomyces</taxon>
    </lineage>
</organism>
<dbReference type="OrthoDB" id="5556956at2759"/>
<feature type="region of interest" description="Disordered" evidence="1">
    <location>
        <begin position="1"/>
        <end position="49"/>
    </location>
</feature>
<keyword evidence="3" id="KW-1185">Reference proteome</keyword>